<proteinExistence type="predicted"/>
<organism evidence="2 3">
    <name type="scientific">Gemmatirosa kalamazoonensis</name>
    <dbReference type="NCBI Taxonomy" id="861299"/>
    <lineage>
        <taxon>Bacteria</taxon>
        <taxon>Pseudomonadati</taxon>
        <taxon>Gemmatimonadota</taxon>
        <taxon>Gemmatimonadia</taxon>
        <taxon>Gemmatimonadales</taxon>
        <taxon>Gemmatimonadaceae</taxon>
        <taxon>Gemmatirosa</taxon>
    </lineage>
</organism>
<reference evidence="2 3" key="1">
    <citation type="journal article" date="2014" name="Genome Announc.">
        <title>Genome Sequence and Methylome of Soil Bacterium Gemmatirosa kalamazoonensis KBS708T, a Member of the Rarely Cultivated Gemmatimonadetes Phylum.</title>
        <authorList>
            <person name="Debruyn J.M."/>
            <person name="Radosevich M."/>
            <person name="Wommack K.E."/>
            <person name="Polson S.W."/>
            <person name="Hauser L.J."/>
            <person name="Fawaz M.N."/>
            <person name="Korlach J."/>
            <person name="Tsai Y.C."/>
        </authorList>
    </citation>
    <scope>NUCLEOTIDE SEQUENCE [LARGE SCALE GENOMIC DNA]</scope>
    <source>
        <strain evidence="2 3">KBS708</strain>
    </source>
</reference>
<dbReference type="eggNOG" id="ENOG503492Q">
    <property type="taxonomic scope" value="Bacteria"/>
</dbReference>
<evidence type="ECO:0000313" key="2">
    <source>
        <dbReference type="EMBL" id="AHG91077.1"/>
    </source>
</evidence>
<dbReference type="InterPro" id="IPR025470">
    <property type="entry name" value="DUF4321"/>
</dbReference>
<keyword evidence="3" id="KW-1185">Reference proteome</keyword>
<feature type="transmembrane region" description="Helical" evidence="1">
    <location>
        <begin position="45"/>
        <end position="73"/>
    </location>
</feature>
<dbReference type="InParanoid" id="W0RKV8"/>
<dbReference type="KEGG" id="gba:J421_3540"/>
<sequence>MLAAGFVVGGLLTQAARIFLPAGGVKQFLTTGVTPSIGPLQLDLIILKFGIGPVALDVSLLSLLGVLIAYLIARSLF</sequence>
<dbReference type="AlphaFoldDB" id="W0RKV8"/>
<name>W0RKV8_9BACT</name>
<accession>W0RKV8</accession>
<dbReference type="Pfam" id="PF14209">
    <property type="entry name" value="DUF4321"/>
    <property type="match status" value="1"/>
</dbReference>
<keyword evidence="1" id="KW-0472">Membrane</keyword>
<keyword evidence="1" id="KW-1133">Transmembrane helix</keyword>
<dbReference type="EMBL" id="CP007128">
    <property type="protein sequence ID" value="AHG91077.1"/>
    <property type="molecule type" value="Genomic_DNA"/>
</dbReference>
<evidence type="ECO:0000313" key="3">
    <source>
        <dbReference type="Proteomes" id="UP000019151"/>
    </source>
</evidence>
<keyword evidence="1" id="KW-0812">Transmembrane</keyword>
<evidence type="ECO:0008006" key="4">
    <source>
        <dbReference type="Google" id="ProtNLM"/>
    </source>
</evidence>
<dbReference type="HOGENOM" id="CLU_2633004_0_0_0"/>
<dbReference type="Proteomes" id="UP000019151">
    <property type="component" value="Chromosome"/>
</dbReference>
<protein>
    <recommendedName>
        <fullName evidence="4">DUF4321 domain-containing protein</fullName>
    </recommendedName>
</protein>
<dbReference type="STRING" id="861299.J421_3540"/>
<gene>
    <name evidence="2" type="ORF">J421_3540</name>
</gene>
<evidence type="ECO:0000256" key="1">
    <source>
        <dbReference type="SAM" id="Phobius"/>
    </source>
</evidence>